<evidence type="ECO:0000256" key="2">
    <source>
        <dbReference type="ARBA" id="ARBA00010617"/>
    </source>
</evidence>
<dbReference type="GO" id="GO:0005506">
    <property type="term" value="F:iron ion binding"/>
    <property type="evidence" value="ECO:0007669"/>
    <property type="project" value="InterPro"/>
</dbReference>
<keyword evidence="3 4" id="KW-0408">Iron</keyword>
<keyword evidence="3 4" id="KW-0349">Heme</keyword>
<dbReference type="GO" id="GO:0020037">
    <property type="term" value="F:heme binding"/>
    <property type="evidence" value="ECO:0007669"/>
    <property type="project" value="InterPro"/>
</dbReference>
<feature type="binding site" description="axial binding residue" evidence="3">
    <location>
        <position position="381"/>
    </location>
    <ligand>
        <name>heme</name>
        <dbReference type="ChEBI" id="CHEBI:30413"/>
    </ligand>
    <ligandPart>
        <name>Fe</name>
        <dbReference type="ChEBI" id="CHEBI:18248"/>
    </ligandPart>
</feature>
<dbReference type="GO" id="GO:0004497">
    <property type="term" value="F:monooxygenase activity"/>
    <property type="evidence" value="ECO:0007669"/>
    <property type="project" value="UniProtKB-KW"/>
</dbReference>
<proteinExistence type="inferred from homology"/>
<keyword evidence="6" id="KW-1185">Reference proteome</keyword>
<evidence type="ECO:0000256" key="1">
    <source>
        <dbReference type="ARBA" id="ARBA00001971"/>
    </source>
</evidence>
<keyword evidence="3 4" id="KW-0479">Metal-binding</keyword>
<dbReference type="InterPro" id="IPR036396">
    <property type="entry name" value="Cyt_P450_sf"/>
</dbReference>
<dbReference type="PRINTS" id="PR00385">
    <property type="entry name" value="P450"/>
</dbReference>
<sequence length="431" mass="48331">MARTLPFFGDAWPLLRDPVGFLAGLPARGELVWLKLGPMPMVMLCDPELTYRVLKDDNTFDKGGPFFDRLSDLFGDGVGTCPRSKHRRLRRLVQPAFRPAQMQRYEVVMREEADRMVESWNAGGDFDVSRASMAYTGRIVFRTLFSASLTEELLNGALTDLDDFVAEVPRRMLTPDWMARLPLPSNRRWHRTIAGLRDAVDGIIEQRRRQTTTDESDLLASMILSHDEEGGWLTDAELTDQAVTFLATGTETSATTLAWAMYLLATHPKVQQDLRDQVSASGPTSLSDSENDTTALCHRIIHESLRMYTPPWMLTRVTTTDTTLGEHHIPAGTAIAYSPYIPHRNPDLYPDPDTFDPDRWIARSPSTPCSFLPFGDGPRGCIGNRFAYLELTAALQAIAARWELHTRTDAPLHPRIGTTVAPHGLRLRVTA</sequence>
<dbReference type="PANTHER" id="PTHR24305:SF166">
    <property type="entry name" value="CYTOCHROME P450 12A4, MITOCHONDRIAL-RELATED"/>
    <property type="match status" value="1"/>
</dbReference>
<dbReference type="PROSITE" id="PS00086">
    <property type="entry name" value="CYTOCHROME_P450"/>
    <property type="match status" value="1"/>
</dbReference>
<dbReference type="SUPFAM" id="SSF48264">
    <property type="entry name" value="Cytochrome P450"/>
    <property type="match status" value="1"/>
</dbReference>
<reference evidence="5 6" key="1">
    <citation type="submission" date="2020-07" db="EMBL/GenBank/DDBJ databases">
        <authorList>
            <person name="Zhuang K."/>
            <person name="Ran Y."/>
        </authorList>
    </citation>
    <scope>NUCLEOTIDE SEQUENCE [LARGE SCALE GENOMIC DNA]</scope>
    <source>
        <strain evidence="5 6">WCH-YHL-001</strain>
    </source>
</reference>
<comment type="similarity">
    <text evidence="2 4">Belongs to the cytochrome P450 family.</text>
</comment>
<keyword evidence="4" id="KW-0560">Oxidoreductase</keyword>
<dbReference type="GO" id="GO:0016705">
    <property type="term" value="F:oxidoreductase activity, acting on paired donors, with incorporation or reduction of molecular oxygen"/>
    <property type="evidence" value="ECO:0007669"/>
    <property type="project" value="InterPro"/>
</dbReference>
<dbReference type="InterPro" id="IPR002401">
    <property type="entry name" value="Cyt_P450_E_grp-I"/>
</dbReference>
<gene>
    <name evidence="5" type="ORF">H0264_13695</name>
</gene>
<dbReference type="PANTHER" id="PTHR24305">
    <property type="entry name" value="CYTOCHROME P450"/>
    <property type="match status" value="1"/>
</dbReference>
<evidence type="ECO:0000256" key="4">
    <source>
        <dbReference type="RuleBase" id="RU000461"/>
    </source>
</evidence>
<dbReference type="InterPro" id="IPR017972">
    <property type="entry name" value="Cyt_P450_CS"/>
</dbReference>
<dbReference type="RefSeq" id="WP_181584304.1">
    <property type="nucleotide sequence ID" value="NZ_CP059399.1"/>
</dbReference>
<comment type="cofactor">
    <cofactor evidence="1 3">
        <name>heme</name>
        <dbReference type="ChEBI" id="CHEBI:30413"/>
    </cofactor>
</comment>
<dbReference type="PRINTS" id="PR00463">
    <property type="entry name" value="EP450I"/>
</dbReference>
<dbReference type="InterPro" id="IPR001128">
    <property type="entry name" value="Cyt_P450"/>
</dbReference>
<evidence type="ECO:0000313" key="6">
    <source>
        <dbReference type="Proteomes" id="UP000515512"/>
    </source>
</evidence>
<organism evidence="5 6">
    <name type="scientific">Nocardia huaxiensis</name>
    <dbReference type="NCBI Taxonomy" id="2755382"/>
    <lineage>
        <taxon>Bacteria</taxon>
        <taxon>Bacillati</taxon>
        <taxon>Actinomycetota</taxon>
        <taxon>Actinomycetes</taxon>
        <taxon>Mycobacteriales</taxon>
        <taxon>Nocardiaceae</taxon>
        <taxon>Nocardia</taxon>
    </lineage>
</organism>
<dbReference type="Pfam" id="PF00067">
    <property type="entry name" value="p450"/>
    <property type="match status" value="1"/>
</dbReference>
<dbReference type="EMBL" id="CP059399">
    <property type="protein sequence ID" value="QLY33140.1"/>
    <property type="molecule type" value="Genomic_DNA"/>
</dbReference>
<name>A0A7D6ZMA4_9NOCA</name>
<dbReference type="Proteomes" id="UP000515512">
    <property type="component" value="Chromosome"/>
</dbReference>
<keyword evidence="4" id="KW-0503">Monooxygenase</keyword>
<protein>
    <submittedName>
        <fullName evidence="5">Cytochrome P450</fullName>
    </submittedName>
</protein>
<evidence type="ECO:0000313" key="5">
    <source>
        <dbReference type="EMBL" id="QLY33140.1"/>
    </source>
</evidence>
<dbReference type="AlphaFoldDB" id="A0A7D6ZMA4"/>
<dbReference type="InterPro" id="IPR050121">
    <property type="entry name" value="Cytochrome_P450_monoxygenase"/>
</dbReference>
<accession>A0A7D6ZMA4</accession>
<dbReference type="Gene3D" id="1.10.630.10">
    <property type="entry name" value="Cytochrome P450"/>
    <property type="match status" value="1"/>
</dbReference>
<dbReference type="KEGG" id="nhu:H0264_13695"/>
<evidence type="ECO:0000256" key="3">
    <source>
        <dbReference type="PIRSR" id="PIRSR602401-1"/>
    </source>
</evidence>